<dbReference type="GO" id="GO:0035438">
    <property type="term" value="F:cyclic-di-GMP binding"/>
    <property type="evidence" value="ECO:0007669"/>
    <property type="project" value="InterPro"/>
</dbReference>
<dbReference type="Pfam" id="PF07238">
    <property type="entry name" value="PilZ"/>
    <property type="match status" value="1"/>
</dbReference>
<proteinExistence type="predicted"/>
<evidence type="ECO:0000259" key="1">
    <source>
        <dbReference type="Pfam" id="PF07238"/>
    </source>
</evidence>
<reference evidence="2" key="1">
    <citation type="submission" date="2011-11" db="EMBL/GenBank/DDBJ databases">
        <title>Improved High-Quality Draft sequence of Desulfovibrio sp. U5L.</title>
        <authorList>
            <consortium name="US DOE Joint Genome Institute"/>
            <person name="Lucas S."/>
            <person name="Han J."/>
            <person name="Lapidus A."/>
            <person name="Cheng J.-F."/>
            <person name="Goodwin L."/>
            <person name="Pitluck S."/>
            <person name="Peters L."/>
            <person name="Ovchinnikova G."/>
            <person name="Held B."/>
            <person name="Detter J.C."/>
            <person name="Han C."/>
            <person name="Tapia R."/>
            <person name="Land M."/>
            <person name="Hauser L."/>
            <person name="Kyrpides N."/>
            <person name="Ivanova N."/>
            <person name="Pagani I."/>
            <person name="Gabster J."/>
            <person name="Walker C."/>
            <person name="Stolyar S."/>
            <person name="Stahl D."/>
            <person name="Arkin A."/>
            <person name="Dehal P."/>
            <person name="Hazen T."/>
            <person name="Woyke T."/>
        </authorList>
    </citation>
    <scope>NUCLEOTIDE SEQUENCE [LARGE SCALE GENOMIC DNA]</scope>
    <source>
        <strain evidence="2">U5L</strain>
    </source>
</reference>
<dbReference type="eggNOG" id="ENOG50345ET">
    <property type="taxonomic scope" value="Bacteria"/>
</dbReference>
<dbReference type="STRING" id="596152.DesU5LDRAFT_0833"/>
<dbReference type="AlphaFoldDB" id="I2PYC8"/>
<dbReference type="OrthoDB" id="5454592at2"/>
<dbReference type="InterPro" id="IPR009875">
    <property type="entry name" value="PilZ_domain"/>
</dbReference>
<dbReference type="EMBL" id="JH600068">
    <property type="protein sequence ID" value="EIG52534.1"/>
    <property type="molecule type" value="Genomic_DNA"/>
</dbReference>
<accession>I2PYC8</accession>
<evidence type="ECO:0000313" key="2">
    <source>
        <dbReference type="EMBL" id="EIG52534.1"/>
    </source>
</evidence>
<dbReference type="HOGENOM" id="CLU_1238569_0_0_7"/>
<feature type="domain" description="PilZ" evidence="1">
    <location>
        <begin position="144"/>
        <end position="218"/>
    </location>
</feature>
<gene>
    <name evidence="2" type="ORF">DesU5LDRAFT_0833</name>
</gene>
<protein>
    <recommendedName>
        <fullName evidence="1">PilZ domain-containing protein</fullName>
    </recommendedName>
</protein>
<name>I2PYC8_9BACT</name>
<sequence>MRMLLIVREGRARDRFIEELGLLGTDCDVASTTGELLAATRHGHYNGVLFDVPTIVRARDCDKKLLQGLAEIYPSARLKHDPHTDAIYALGTHAGPGSLDGLSVFVAACRDFLPRSLRRGERIGVHLPAVLWRAPPDGTTAGERTCTVNVSFLGCFLFTVSDWTKGEAAWVEFPGVLPDPLRTRVAWHEPWGRGRAMPGVGLAFLDMPEALGAELTRLGCKPVDFEVASAAKGP</sequence>
<organism evidence="2">
    <name type="scientific">Desulfovibrio sp. U5L</name>
    <dbReference type="NCBI Taxonomy" id="596152"/>
    <lineage>
        <taxon>Bacteria</taxon>
        <taxon>Pseudomonadati</taxon>
        <taxon>Thermodesulfobacteriota</taxon>
        <taxon>Desulfovibrionia</taxon>
        <taxon>Desulfovibrionales</taxon>
        <taxon>Desulfovibrionaceae</taxon>
        <taxon>Desulfovibrio</taxon>
    </lineage>
</organism>